<dbReference type="Gene3D" id="3.40.50.720">
    <property type="entry name" value="NAD(P)-binding Rossmann-like Domain"/>
    <property type="match status" value="1"/>
</dbReference>
<gene>
    <name evidence="1" type="ORF">SAMN05216215_1014177</name>
</gene>
<dbReference type="PANTHER" id="PTHR43677:SF4">
    <property type="entry name" value="QUINONE OXIDOREDUCTASE-LIKE PROTEIN 2"/>
    <property type="match status" value="1"/>
</dbReference>
<reference evidence="2" key="1">
    <citation type="submission" date="2016-10" db="EMBL/GenBank/DDBJ databases">
        <authorList>
            <person name="Varghese N."/>
            <person name="Submissions S."/>
        </authorList>
    </citation>
    <scope>NUCLEOTIDE SEQUENCE [LARGE SCALE GENOMIC DNA]</scope>
    <source>
        <strain evidence="2">CGMCC 4.3530</strain>
    </source>
</reference>
<evidence type="ECO:0000313" key="1">
    <source>
        <dbReference type="EMBL" id="SDX76000.1"/>
    </source>
</evidence>
<organism evidence="1 2">
    <name type="scientific">Saccharopolyspora shandongensis</name>
    <dbReference type="NCBI Taxonomy" id="418495"/>
    <lineage>
        <taxon>Bacteria</taxon>
        <taxon>Bacillati</taxon>
        <taxon>Actinomycetota</taxon>
        <taxon>Actinomycetes</taxon>
        <taxon>Pseudonocardiales</taxon>
        <taxon>Pseudonocardiaceae</taxon>
        <taxon>Saccharopolyspora</taxon>
    </lineage>
</organism>
<dbReference type="Pfam" id="PF13602">
    <property type="entry name" value="ADH_zinc_N_2"/>
    <property type="match status" value="1"/>
</dbReference>
<evidence type="ECO:0000313" key="2">
    <source>
        <dbReference type="Proteomes" id="UP000199529"/>
    </source>
</evidence>
<dbReference type="SUPFAM" id="SSF51735">
    <property type="entry name" value="NAD(P)-binding Rossmann-fold domains"/>
    <property type="match status" value="1"/>
</dbReference>
<dbReference type="AlphaFoldDB" id="A0A1H3EBM3"/>
<dbReference type="Proteomes" id="UP000199529">
    <property type="component" value="Unassembled WGS sequence"/>
</dbReference>
<dbReference type="InterPro" id="IPR051397">
    <property type="entry name" value="Zn-ADH-like_protein"/>
</dbReference>
<dbReference type="Gene3D" id="3.90.180.10">
    <property type="entry name" value="Medium-chain alcohol dehydrogenases, catalytic domain"/>
    <property type="match status" value="1"/>
</dbReference>
<dbReference type="PANTHER" id="PTHR43677">
    <property type="entry name" value="SHORT-CHAIN DEHYDROGENASE/REDUCTASE"/>
    <property type="match status" value="1"/>
</dbReference>
<proteinExistence type="predicted"/>
<protein>
    <submittedName>
        <fullName evidence="1">NADPH2:quinone reductase</fullName>
    </submittedName>
</protein>
<dbReference type="STRING" id="418495.SAMN05216215_1014177"/>
<sequence>MVADTVGGDRFTDSLRCLTAGGRMLVIGFAAGSIPEVEVNRLLLNNLDVVGVGWGACAKARPGYPRGQWTEILPRLESGALAPPIGGTYAVDDVRDALEAIDRRQALGKLVLRLRG</sequence>
<name>A0A1H3EBM3_9PSEU</name>
<accession>A0A1H3EBM3</accession>
<dbReference type="GO" id="GO:0016491">
    <property type="term" value="F:oxidoreductase activity"/>
    <property type="evidence" value="ECO:0007669"/>
    <property type="project" value="TreeGrafter"/>
</dbReference>
<keyword evidence="2" id="KW-1185">Reference proteome</keyword>
<dbReference type="InterPro" id="IPR036291">
    <property type="entry name" value="NAD(P)-bd_dom_sf"/>
</dbReference>
<dbReference type="EMBL" id="FNOK01000014">
    <property type="protein sequence ID" value="SDX76000.1"/>
    <property type="molecule type" value="Genomic_DNA"/>
</dbReference>